<keyword evidence="2" id="KW-1185">Reference proteome</keyword>
<evidence type="ECO:0000313" key="2">
    <source>
        <dbReference type="Proteomes" id="UP000676310"/>
    </source>
</evidence>
<dbReference type="OrthoDB" id="3675008at2759"/>
<reference evidence="1" key="1">
    <citation type="submission" date="2021-05" db="EMBL/GenBank/DDBJ databases">
        <authorList>
            <person name="Stam R."/>
        </authorList>
    </citation>
    <scope>NUCLEOTIDE SEQUENCE</scope>
    <source>
        <strain evidence="1">CS162</strain>
    </source>
</reference>
<organism evidence="1 2">
    <name type="scientific">Alternaria atra</name>
    <dbReference type="NCBI Taxonomy" id="119953"/>
    <lineage>
        <taxon>Eukaryota</taxon>
        <taxon>Fungi</taxon>
        <taxon>Dikarya</taxon>
        <taxon>Ascomycota</taxon>
        <taxon>Pezizomycotina</taxon>
        <taxon>Dothideomycetes</taxon>
        <taxon>Pleosporomycetidae</taxon>
        <taxon>Pleosporales</taxon>
        <taxon>Pleosporineae</taxon>
        <taxon>Pleosporaceae</taxon>
        <taxon>Alternaria</taxon>
        <taxon>Alternaria sect. Ulocladioides</taxon>
    </lineage>
</organism>
<name>A0A8J2ILB3_9PLEO</name>
<dbReference type="RefSeq" id="XP_043173491.1">
    <property type="nucleotide sequence ID" value="XM_043317556.1"/>
</dbReference>
<comment type="caution">
    <text evidence="1">The sequence shown here is derived from an EMBL/GenBank/DDBJ whole genome shotgun (WGS) entry which is preliminary data.</text>
</comment>
<gene>
    <name evidence="1" type="ORF">ALTATR162_LOCUS9920</name>
</gene>
<accession>A0A8J2ILB3</accession>
<dbReference type="EMBL" id="CAJRGZ010000027">
    <property type="protein sequence ID" value="CAG5181957.1"/>
    <property type="molecule type" value="Genomic_DNA"/>
</dbReference>
<dbReference type="Proteomes" id="UP000676310">
    <property type="component" value="Unassembled WGS sequence"/>
</dbReference>
<evidence type="ECO:0000313" key="1">
    <source>
        <dbReference type="EMBL" id="CAG5181957.1"/>
    </source>
</evidence>
<protein>
    <submittedName>
        <fullName evidence="1">Uncharacterized protein</fullName>
    </submittedName>
</protein>
<dbReference type="AlphaFoldDB" id="A0A8J2ILB3"/>
<sequence length="190" mass="21548">MNSAESVHAFDKLLDERKHLSICRPAKWPAARNDHYCDQKVCRHAVLELSPIYVPSDNDSDVQSHATPGSEFYNTQYGTMPTGYSETGSYSLGHTYPTDDYAGGNVQFNSAEWNQRVTRHRFDTENLRKMSVLTDTNIATNATQVVICGVHAEYGLIWLMEFSLLVKCQGWLDVSVILYYHDNKSFSLGR</sequence>
<proteinExistence type="predicted"/>
<dbReference type="GeneID" id="67022195"/>